<evidence type="ECO:0000313" key="2">
    <source>
        <dbReference type="EMBL" id="MEJ8669488.1"/>
    </source>
</evidence>
<comment type="caution">
    <text evidence="2">The sequence shown here is derived from an EMBL/GenBank/DDBJ whole genome shotgun (WGS) entry which is preliminary data.</text>
</comment>
<dbReference type="EMBL" id="JBBKAK010000001">
    <property type="protein sequence ID" value="MEJ8669488.1"/>
    <property type="molecule type" value="Genomic_DNA"/>
</dbReference>
<name>A0ABU8ULV4_9ACTN</name>
<organism evidence="2 3">
    <name type="scientific">Streptomyces machairae</name>
    <dbReference type="NCBI Taxonomy" id="3134109"/>
    <lineage>
        <taxon>Bacteria</taxon>
        <taxon>Bacillati</taxon>
        <taxon>Actinomycetota</taxon>
        <taxon>Actinomycetes</taxon>
        <taxon>Kitasatosporales</taxon>
        <taxon>Streptomycetaceae</taxon>
        <taxon>Streptomyces</taxon>
    </lineage>
</organism>
<evidence type="ECO:0000256" key="1">
    <source>
        <dbReference type="SAM" id="MobiDB-lite"/>
    </source>
</evidence>
<accession>A0ABU8ULV4</accession>
<gene>
    <name evidence="2" type="ORF">WKI71_16905</name>
</gene>
<keyword evidence="3" id="KW-1185">Reference proteome</keyword>
<sequence length="43" mass="4707">MNDQQQKHHPDGDEHLPATPQHAAPQGLPPKPAVLHDANPHHP</sequence>
<proteinExistence type="predicted"/>
<feature type="compositionally biased region" description="Basic and acidic residues" evidence="1">
    <location>
        <begin position="1"/>
        <end position="16"/>
    </location>
</feature>
<dbReference type="Proteomes" id="UP001376459">
    <property type="component" value="Unassembled WGS sequence"/>
</dbReference>
<reference evidence="2 3" key="1">
    <citation type="submission" date="2024-03" db="EMBL/GenBank/DDBJ databases">
        <title>Novel Streptomyces species of biotechnological and ecological value are a feature of Machair soil.</title>
        <authorList>
            <person name="Prole J.R."/>
            <person name="Goodfellow M."/>
            <person name="Allenby N."/>
            <person name="Ward A.C."/>
        </authorList>
    </citation>
    <scope>NUCLEOTIDE SEQUENCE [LARGE SCALE GENOMIC DNA]</scope>
    <source>
        <strain evidence="2 3">MS1.AVA.1</strain>
    </source>
</reference>
<feature type="region of interest" description="Disordered" evidence="1">
    <location>
        <begin position="1"/>
        <end position="43"/>
    </location>
</feature>
<evidence type="ECO:0000313" key="3">
    <source>
        <dbReference type="Proteomes" id="UP001376459"/>
    </source>
</evidence>
<protein>
    <submittedName>
        <fullName evidence="2">Uncharacterized protein</fullName>
    </submittedName>
</protein>